<reference evidence="1" key="1">
    <citation type="submission" date="2017-02" db="UniProtKB">
        <authorList>
            <consortium name="WormBaseParasite"/>
        </authorList>
    </citation>
    <scope>IDENTIFICATION</scope>
</reference>
<proteinExistence type="predicted"/>
<accession>A0A0R3TY83</accession>
<sequence>MLREIAIRIVSACVNFRRVHSGQRIVMNTEIQISILSCNRRGSSKGSKSEISPTFSRTPVDCGPSYCIRLLVEAIGEDKRLIGRGLSSARG</sequence>
<evidence type="ECO:0000313" key="1">
    <source>
        <dbReference type="WBParaSite" id="HNAJ_0001283001-mRNA-1"/>
    </source>
</evidence>
<dbReference type="WBParaSite" id="HNAJ_0001283001-mRNA-1">
    <property type="protein sequence ID" value="HNAJ_0001283001-mRNA-1"/>
    <property type="gene ID" value="HNAJ_0001283001"/>
</dbReference>
<organism evidence="1">
    <name type="scientific">Rodentolepis nana</name>
    <name type="common">Dwarf tapeworm</name>
    <name type="synonym">Hymenolepis nana</name>
    <dbReference type="NCBI Taxonomy" id="102285"/>
    <lineage>
        <taxon>Eukaryota</taxon>
        <taxon>Metazoa</taxon>
        <taxon>Spiralia</taxon>
        <taxon>Lophotrochozoa</taxon>
        <taxon>Platyhelminthes</taxon>
        <taxon>Cestoda</taxon>
        <taxon>Eucestoda</taxon>
        <taxon>Cyclophyllidea</taxon>
        <taxon>Hymenolepididae</taxon>
        <taxon>Rodentolepis</taxon>
    </lineage>
</organism>
<protein>
    <submittedName>
        <fullName evidence="1">Ovule protein</fullName>
    </submittedName>
</protein>
<name>A0A0R3TY83_RODNA</name>
<dbReference type="AlphaFoldDB" id="A0A0R3TY83"/>